<dbReference type="GO" id="GO:0001626">
    <property type="term" value="F:nociceptin receptor activity"/>
    <property type="evidence" value="ECO:0007669"/>
    <property type="project" value="InterPro"/>
</dbReference>
<proteinExistence type="predicted"/>
<comment type="caution">
    <text evidence="3">The sequence shown here is derived from an EMBL/GenBank/DDBJ whole genome shotgun (WGS) entry which is preliminary data.</text>
</comment>
<accession>A0A5N4CV03</accession>
<sequence length="146" mass="15390">MPPEDWRPVPAAPSSSLLGPSPSGAAASSPSPVHQAAASGLVSTEEEQLPLQPQSPVLYRWLCTSSGGMESLFPAPFWEVLYSSHLQGNLSLLSPNHSLLPPHLLLNTSHGAFLPLGLKVTIVGLYLAVCIGGLLGNCLVMYVILR</sequence>
<dbReference type="Proteomes" id="UP000299084">
    <property type="component" value="Unassembled WGS sequence"/>
</dbReference>
<keyword evidence="4" id="KW-1185">Reference proteome</keyword>
<feature type="transmembrane region" description="Helical" evidence="2">
    <location>
        <begin position="123"/>
        <end position="145"/>
    </location>
</feature>
<keyword evidence="2" id="KW-0812">Transmembrane</keyword>
<dbReference type="InterPro" id="IPR001420">
    <property type="entry name" value="X_opioid_rcpt"/>
</dbReference>
<keyword evidence="3" id="KW-0675">Receptor</keyword>
<name>A0A5N4CV03_CAMDR</name>
<keyword evidence="2" id="KW-0472">Membrane</keyword>
<gene>
    <name evidence="3" type="ORF">Cadr_000020807</name>
</gene>
<dbReference type="PRINTS" id="PR00547">
    <property type="entry name" value="XOPIOIDR"/>
</dbReference>
<dbReference type="EMBL" id="JWIN03000019">
    <property type="protein sequence ID" value="KAB1262679.1"/>
    <property type="molecule type" value="Genomic_DNA"/>
</dbReference>
<protein>
    <submittedName>
        <fullName evidence="3">Nociceptin receptor</fullName>
    </submittedName>
</protein>
<evidence type="ECO:0000256" key="1">
    <source>
        <dbReference type="SAM" id="MobiDB-lite"/>
    </source>
</evidence>
<evidence type="ECO:0000313" key="4">
    <source>
        <dbReference type="Proteomes" id="UP000299084"/>
    </source>
</evidence>
<keyword evidence="2" id="KW-1133">Transmembrane helix</keyword>
<dbReference type="GO" id="GO:0016020">
    <property type="term" value="C:membrane"/>
    <property type="evidence" value="ECO:0007669"/>
    <property type="project" value="InterPro"/>
</dbReference>
<reference evidence="3 4" key="1">
    <citation type="journal article" date="2019" name="Mol. Ecol. Resour.">
        <title>Improving Illumina assemblies with Hi-C and long reads: an example with the North African dromedary.</title>
        <authorList>
            <person name="Elbers J.P."/>
            <person name="Rogers M.F."/>
            <person name="Perelman P.L."/>
            <person name="Proskuryakova A.A."/>
            <person name="Serdyukova N.A."/>
            <person name="Johnson W.E."/>
            <person name="Horin P."/>
            <person name="Corander J."/>
            <person name="Murphy D."/>
            <person name="Burger P.A."/>
        </authorList>
    </citation>
    <scope>NUCLEOTIDE SEQUENCE [LARGE SCALE GENOMIC DNA]</scope>
    <source>
        <strain evidence="3">Drom800</strain>
        <tissue evidence="3">Blood</tissue>
    </source>
</reference>
<feature type="compositionally biased region" description="Low complexity" evidence="1">
    <location>
        <begin position="8"/>
        <end position="33"/>
    </location>
</feature>
<organism evidence="3 4">
    <name type="scientific">Camelus dromedarius</name>
    <name type="common">Dromedary</name>
    <name type="synonym">Arabian camel</name>
    <dbReference type="NCBI Taxonomy" id="9838"/>
    <lineage>
        <taxon>Eukaryota</taxon>
        <taxon>Metazoa</taxon>
        <taxon>Chordata</taxon>
        <taxon>Craniata</taxon>
        <taxon>Vertebrata</taxon>
        <taxon>Euteleostomi</taxon>
        <taxon>Mammalia</taxon>
        <taxon>Eutheria</taxon>
        <taxon>Laurasiatheria</taxon>
        <taxon>Artiodactyla</taxon>
        <taxon>Tylopoda</taxon>
        <taxon>Camelidae</taxon>
        <taxon>Camelus</taxon>
    </lineage>
</organism>
<dbReference type="AlphaFoldDB" id="A0A5N4CV03"/>
<evidence type="ECO:0000256" key="2">
    <source>
        <dbReference type="SAM" id="Phobius"/>
    </source>
</evidence>
<feature type="region of interest" description="Disordered" evidence="1">
    <location>
        <begin position="1"/>
        <end position="51"/>
    </location>
</feature>
<evidence type="ECO:0000313" key="3">
    <source>
        <dbReference type="EMBL" id="KAB1262679.1"/>
    </source>
</evidence>